<organism evidence="1">
    <name type="scientific">Magallana gigas</name>
    <name type="common">Pacific oyster</name>
    <name type="synonym">Crassostrea gigas</name>
    <dbReference type="NCBI Taxonomy" id="29159"/>
    <lineage>
        <taxon>Eukaryota</taxon>
        <taxon>Metazoa</taxon>
        <taxon>Spiralia</taxon>
        <taxon>Lophotrochozoa</taxon>
        <taxon>Mollusca</taxon>
        <taxon>Bivalvia</taxon>
        <taxon>Autobranchia</taxon>
        <taxon>Pteriomorphia</taxon>
        <taxon>Ostreida</taxon>
        <taxon>Ostreoidea</taxon>
        <taxon>Ostreidae</taxon>
        <taxon>Magallana</taxon>
    </lineage>
</organism>
<name>K1RE46_MAGGI</name>
<proteinExistence type="predicted"/>
<dbReference type="AlphaFoldDB" id="K1RE46"/>
<dbReference type="InterPro" id="IPR007858">
    <property type="entry name" value="Dpy-30_motif"/>
</dbReference>
<accession>K1RE46</accession>
<reference evidence="1" key="1">
    <citation type="journal article" date="2012" name="Nature">
        <title>The oyster genome reveals stress adaptation and complexity of shell formation.</title>
        <authorList>
            <person name="Zhang G."/>
            <person name="Fang X."/>
            <person name="Guo X."/>
            <person name="Li L."/>
            <person name="Luo R."/>
            <person name="Xu F."/>
            <person name="Yang P."/>
            <person name="Zhang L."/>
            <person name="Wang X."/>
            <person name="Qi H."/>
            <person name="Xiong Z."/>
            <person name="Que H."/>
            <person name="Xie Y."/>
            <person name="Holland P.W."/>
            <person name="Paps J."/>
            <person name="Zhu Y."/>
            <person name="Wu F."/>
            <person name="Chen Y."/>
            <person name="Wang J."/>
            <person name="Peng C."/>
            <person name="Meng J."/>
            <person name="Yang L."/>
            <person name="Liu J."/>
            <person name="Wen B."/>
            <person name="Zhang N."/>
            <person name="Huang Z."/>
            <person name="Zhu Q."/>
            <person name="Feng Y."/>
            <person name="Mount A."/>
            <person name="Hedgecock D."/>
            <person name="Xu Z."/>
            <person name="Liu Y."/>
            <person name="Domazet-Loso T."/>
            <person name="Du Y."/>
            <person name="Sun X."/>
            <person name="Zhang S."/>
            <person name="Liu B."/>
            <person name="Cheng P."/>
            <person name="Jiang X."/>
            <person name="Li J."/>
            <person name="Fan D."/>
            <person name="Wang W."/>
            <person name="Fu W."/>
            <person name="Wang T."/>
            <person name="Wang B."/>
            <person name="Zhang J."/>
            <person name="Peng Z."/>
            <person name="Li Y."/>
            <person name="Li N."/>
            <person name="Wang J."/>
            <person name="Chen M."/>
            <person name="He Y."/>
            <person name="Tan F."/>
            <person name="Song X."/>
            <person name="Zheng Q."/>
            <person name="Huang R."/>
            <person name="Yang H."/>
            <person name="Du X."/>
            <person name="Chen L."/>
            <person name="Yang M."/>
            <person name="Gaffney P.M."/>
            <person name="Wang S."/>
            <person name="Luo L."/>
            <person name="She Z."/>
            <person name="Ming Y."/>
            <person name="Huang W."/>
            <person name="Zhang S."/>
            <person name="Huang B."/>
            <person name="Zhang Y."/>
            <person name="Qu T."/>
            <person name="Ni P."/>
            <person name="Miao G."/>
            <person name="Wang J."/>
            <person name="Wang Q."/>
            <person name="Steinberg C.E."/>
            <person name="Wang H."/>
            <person name="Li N."/>
            <person name="Qian L."/>
            <person name="Zhang G."/>
            <person name="Li Y."/>
            <person name="Yang H."/>
            <person name="Liu X."/>
            <person name="Wang J."/>
            <person name="Yin Y."/>
            <person name="Wang J."/>
        </authorList>
    </citation>
    <scope>NUCLEOTIDE SEQUENCE [LARGE SCALE GENOMIC DNA]</scope>
    <source>
        <strain evidence="1">05x7-T-G4-1.051#20</strain>
    </source>
</reference>
<evidence type="ECO:0000313" key="1">
    <source>
        <dbReference type="EMBL" id="EKC39580.1"/>
    </source>
</evidence>
<dbReference type="EMBL" id="JH818493">
    <property type="protein sequence ID" value="EKC39580.1"/>
    <property type="molecule type" value="Genomic_DNA"/>
</dbReference>
<sequence length="106" mass="12254">MDKVKEEAERYSEYVREKLGDILSSAVADVAAARPEDPIDFLAHRLYTTRVSCFVTETTHGHVFNRNSHVFNRTRTGPHETYFRNYYPQAATESWQPGYKVKVNAI</sequence>
<gene>
    <name evidence="1" type="ORF">CGI_10017219</name>
</gene>
<dbReference type="InParanoid" id="K1RE46"/>
<protein>
    <submittedName>
        <fullName evidence="1">Uncharacterized protein</fullName>
    </submittedName>
</protein>
<dbReference type="Pfam" id="PF05186">
    <property type="entry name" value="Dpy-30"/>
    <property type="match status" value="1"/>
</dbReference>
<dbReference type="HOGENOM" id="CLU_2225732_0_0_1"/>
<dbReference type="Gene3D" id="1.20.890.10">
    <property type="entry name" value="cAMP-dependent protein kinase regulatory subunit, dimerization-anchoring domain"/>
    <property type="match status" value="1"/>
</dbReference>